<proteinExistence type="predicted"/>
<keyword evidence="5" id="KW-1185">Reference proteome</keyword>
<evidence type="ECO:0000259" key="3">
    <source>
        <dbReference type="Pfam" id="PF10536"/>
    </source>
</evidence>
<name>A0A7J7MVX6_9MAGN</name>
<feature type="chain" id="PRO_5029810995" description="Aminotransferase-like plant mobile domain-containing protein" evidence="1">
    <location>
        <begin position="23"/>
        <end position="538"/>
    </location>
</feature>
<evidence type="ECO:0008006" key="6">
    <source>
        <dbReference type="Google" id="ProtNLM"/>
    </source>
</evidence>
<dbReference type="GO" id="GO:0010073">
    <property type="term" value="P:meristem maintenance"/>
    <property type="evidence" value="ECO:0007669"/>
    <property type="project" value="InterPro"/>
</dbReference>
<organism evidence="4 5">
    <name type="scientific">Kingdonia uniflora</name>
    <dbReference type="NCBI Taxonomy" id="39325"/>
    <lineage>
        <taxon>Eukaryota</taxon>
        <taxon>Viridiplantae</taxon>
        <taxon>Streptophyta</taxon>
        <taxon>Embryophyta</taxon>
        <taxon>Tracheophyta</taxon>
        <taxon>Spermatophyta</taxon>
        <taxon>Magnoliopsida</taxon>
        <taxon>Ranunculales</taxon>
        <taxon>Circaeasteraceae</taxon>
        <taxon>Kingdonia</taxon>
    </lineage>
</organism>
<gene>
    <name evidence="4" type="ORF">GIB67_032660</name>
</gene>
<dbReference type="GO" id="GO:0004559">
    <property type="term" value="F:alpha-mannosidase activity"/>
    <property type="evidence" value="ECO:0007669"/>
    <property type="project" value="InterPro"/>
</dbReference>
<dbReference type="AlphaFoldDB" id="A0A7J7MVX6"/>
<feature type="signal peptide" evidence="1">
    <location>
        <begin position="1"/>
        <end position="22"/>
    </location>
</feature>
<keyword evidence="1" id="KW-0732">Signal</keyword>
<dbReference type="Gene3D" id="2.70.98.30">
    <property type="entry name" value="Golgi alpha-mannosidase II, domain 4"/>
    <property type="match status" value="1"/>
</dbReference>
<dbReference type="GO" id="GO:0030246">
    <property type="term" value="F:carbohydrate binding"/>
    <property type="evidence" value="ECO:0007669"/>
    <property type="project" value="InterPro"/>
</dbReference>
<accession>A0A7J7MVX6</accession>
<dbReference type="InterPro" id="IPR019557">
    <property type="entry name" value="AminoTfrase-like_pln_mobile"/>
</dbReference>
<evidence type="ECO:0000313" key="4">
    <source>
        <dbReference type="EMBL" id="KAF6159043.1"/>
    </source>
</evidence>
<dbReference type="InterPro" id="IPR044824">
    <property type="entry name" value="MAIN-like"/>
</dbReference>
<dbReference type="EMBL" id="JACGCM010001204">
    <property type="protein sequence ID" value="KAF6159043.1"/>
    <property type="molecule type" value="Genomic_DNA"/>
</dbReference>
<sequence>MPFLVDLLLSFCLEMQFSPVVLVGHDDGAQEFRNPKHVQIRGIVFIGVRLLREVFPAFARILLRTSLGKKYLVRPLLRTEITQVVNRRSWYDATKLTTEVLNLYKVLLCVEGWDEALHEIGAEDVLVSLKSFQLMASKLVNSISILFRCSFFVFLIVLQRPVLAEVHQRINPWMRQITRVYKGKEHAEVEFVIGPIPVDDGRGKEITTLISTTMKTNKMFYTDYNGQDFIKRNRDELQCRGSLDKVLKWYRWIAVYPTLKKFVNDMGFAGFCSINARNSDNRLIHALVERWWPSTHTFHFPCGKLGFTLLDFVMLTGISFGRGHELPYGEKYSKLEEVENMFSGITSFDMRYGNITLTYLKNWQKPLNQNLYSYDTEMDIVYARAFIAYMMGNLFFSNGATSLRAGYLVALTDYNILGVLGFDWGIPIMAALYRGLDEVSVLRPGKVKKSISRFYVVLEYWFFEYCRVRMYLVKRYDRMEGQNQHRLATMAQIYEIETSKGKSCFNAEHPEVSIGVSPIRPWYALIFKRPVYASDVRA</sequence>
<dbReference type="PANTHER" id="PTHR46033">
    <property type="entry name" value="PROTEIN MAIN-LIKE 2"/>
    <property type="match status" value="1"/>
</dbReference>
<protein>
    <recommendedName>
        <fullName evidence="6">Aminotransferase-like plant mobile domain-containing protein</fullName>
    </recommendedName>
</protein>
<dbReference type="GO" id="GO:0006013">
    <property type="term" value="P:mannose metabolic process"/>
    <property type="evidence" value="ECO:0007669"/>
    <property type="project" value="InterPro"/>
</dbReference>
<dbReference type="Proteomes" id="UP000541444">
    <property type="component" value="Unassembled WGS sequence"/>
</dbReference>
<dbReference type="SUPFAM" id="SSF74650">
    <property type="entry name" value="Galactose mutarotase-like"/>
    <property type="match status" value="1"/>
</dbReference>
<dbReference type="PANTHER" id="PTHR46033:SF8">
    <property type="entry name" value="PROTEIN MAINTENANCE OF MERISTEMS-LIKE"/>
    <property type="match status" value="1"/>
</dbReference>
<evidence type="ECO:0000259" key="2">
    <source>
        <dbReference type="Pfam" id="PF07748"/>
    </source>
</evidence>
<dbReference type="InterPro" id="IPR011013">
    <property type="entry name" value="Gal_mutarotase_sf_dom"/>
</dbReference>
<feature type="domain" description="Glycosyl hydrolase family 38 C-terminal" evidence="2">
    <location>
        <begin position="156"/>
        <end position="236"/>
    </location>
</feature>
<dbReference type="InterPro" id="IPR011682">
    <property type="entry name" value="Glyco_hydro_38_C"/>
</dbReference>
<dbReference type="Pfam" id="PF10536">
    <property type="entry name" value="PMD"/>
    <property type="match status" value="1"/>
</dbReference>
<reference evidence="4 5" key="1">
    <citation type="journal article" date="2020" name="IScience">
        <title>Genome Sequencing of the Endangered Kingdonia uniflora (Circaeasteraceae, Ranunculales) Reveals Potential Mechanisms of Evolutionary Specialization.</title>
        <authorList>
            <person name="Sun Y."/>
            <person name="Deng T."/>
            <person name="Zhang A."/>
            <person name="Moore M.J."/>
            <person name="Landis J.B."/>
            <person name="Lin N."/>
            <person name="Zhang H."/>
            <person name="Zhang X."/>
            <person name="Huang J."/>
            <person name="Zhang X."/>
            <person name="Sun H."/>
            <person name="Wang H."/>
        </authorList>
    </citation>
    <scope>NUCLEOTIDE SEQUENCE [LARGE SCALE GENOMIC DNA]</scope>
    <source>
        <strain evidence="4">TB1705</strain>
        <tissue evidence="4">Leaf</tissue>
    </source>
</reference>
<comment type="caution">
    <text evidence="4">The sequence shown here is derived from an EMBL/GenBank/DDBJ whole genome shotgun (WGS) entry which is preliminary data.</text>
</comment>
<evidence type="ECO:0000313" key="5">
    <source>
        <dbReference type="Proteomes" id="UP000541444"/>
    </source>
</evidence>
<evidence type="ECO:0000256" key="1">
    <source>
        <dbReference type="SAM" id="SignalP"/>
    </source>
</evidence>
<dbReference type="Pfam" id="PF07748">
    <property type="entry name" value="Glyco_hydro_38C"/>
    <property type="match status" value="1"/>
</dbReference>
<dbReference type="OrthoDB" id="19657at2759"/>
<feature type="domain" description="Aminotransferase-like plant mobile" evidence="3">
    <location>
        <begin position="278"/>
        <end position="467"/>
    </location>
</feature>